<reference evidence="8 9" key="1">
    <citation type="submission" date="2016-12" db="EMBL/GenBank/DDBJ databases">
        <title>The genomes of Aspergillus section Nigri reveals drivers in fungal speciation.</title>
        <authorList>
            <consortium name="DOE Joint Genome Institute"/>
            <person name="Vesth T.C."/>
            <person name="Nybo J."/>
            <person name="Theobald S."/>
            <person name="Brandl J."/>
            <person name="Frisvad J.C."/>
            <person name="Nielsen K.F."/>
            <person name="Lyhne E.K."/>
            <person name="Kogle M.E."/>
            <person name="Kuo A."/>
            <person name="Riley R."/>
            <person name="Clum A."/>
            <person name="Nolan M."/>
            <person name="Lipzen A."/>
            <person name="Salamov A."/>
            <person name="Henrissat B."/>
            <person name="Wiebenga A."/>
            <person name="De Vries R.P."/>
            <person name="Grigoriev I.V."/>
            <person name="Mortensen U.H."/>
            <person name="Andersen M.R."/>
            <person name="Baker S.E."/>
        </authorList>
    </citation>
    <scope>NUCLEOTIDE SEQUENCE [LARGE SCALE GENOMIC DNA]</scope>
    <source>
        <strain evidence="8 9">CBS 117.55</strain>
    </source>
</reference>
<dbReference type="GO" id="GO:0004674">
    <property type="term" value="F:protein serine/threonine kinase activity"/>
    <property type="evidence" value="ECO:0007669"/>
    <property type="project" value="UniProtKB-KW"/>
</dbReference>
<keyword evidence="8" id="KW-0808">Transferase</keyword>
<name>A0A317V953_9EURO</name>
<dbReference type="GO" id="GO:0005524">
    <property type="term" value="F:ATP binding"/>
    <property type="evidence" value="ECO:0007669"/>
    <property type="project" value="UniProtKB-UniRule"/>
</dbReference>
<dbReference type="PANTHER" id="PTHR11909">
    <property type="entry name" value="CASEIN KINASE-RELATED"/>
    <property type="match status" value="1"/>
</dbReference>
<dbReference type="GeneID" id="37064138"/>
<keyword evidence="2 4" id="KW-0547">Nucleotide-binding</keyword>
<dbReference type="EC" id="2.7.11.1" evidence="1"/>
<dbReference type="OrthoDB" id="5800476at2759"/>
<dbReference type="SUPFAM" id="SSF56112">
    <property type="entry name" value="Protein kinase-like (PK-like)"/>
    <property type="match status" value="1"/>
</dbReference>
<sequence length="348" mass="40287">MQQPPQPQQPQQQAQPQPQPQPPQQVEQLVSPTPFLAPPTLTAQDIIVDGRFKLLSYLGGGSFGQVFKALDLRTQQPLALKLENRRDNDRMTSEYRMTEALDRCHGFPRVLYYYAKVDDFRVLGLELLGPSLGDLRRYCGGSFSVKTTLMIAIQLLARLQHMHKNCHLVHRDLKPENFLMGIGRRGHMVYLTDMGLSQAKFVAPNDPMHYRVVVEPGLVGTPHWASLAAHRLHAQTYRDDLESLGYILLEFVLGGLPWSNPQPVDGLTPAQRRVHLKQLTTPQQLCQGAPDCFRQYFDYVTTQLAYNDVPDYKRLIKMFKKEFWDRRYQFDNVYDWTRRRYAEFRVVD</sequence>
<dbReference type="Proteomes" id="UP000247233">
    <property type="component" value="Unassembled WGS sequence"/>
</dbReference>
<dbReference type="Gene3D" id="1.10.510.10">
    <property type="entry name" value="Transferase(Phosphotransferase) domain 1"/>
    <property type="match status" value="1"/>
</dbReference>
<organism evidence="8 9">
    <name type="scientific">Aspergillus heteromorphus CBS 117.55</name>
    <dbReference type="NCBI Taxonomy" id="1448321"/>
    <lineage>
        <taxon>Eukaryota</taxon>
        <taxon>Fungi</taxon>
        <taxon>Dikarya</taxon>
        <taxon>Ascomycota</taxon>
        <taxon>Pezizomycotina</taxon>
        <taxon>Eurotiomycetes</taxon>
        <taxon>Eurotiomycetidae</taxon>
        <taxon>Eurotiales</taxon>
        <taxon>Aspergillaceae</taxon>
        <taxon>Aspergillus</taxon>
        <taxon>Aspergillus subgen. Circumdati</taxon>
    </lineage>
</organism>
<dbReference type="InterPro" id="IPR011009">
    <property type="entry name" value="Kinase-like_dom_sf"/>
</dbReference>
<evidence type="ECO:0000313" key="9">
    <source>
        <dbReference type="Proteomes" id="UP000247233"/>
    </source>
</evidence>
<comment type="caution">
    <text evidence="8">The sequence shown here is derived from an EMBL/GenBank/DDBJ whole genome shotgun (WGS) entry which is preliminary data.</text>
</comment>
<keyword evidence="8" id="KW-0418">Kinase</keyword>
<proteinExistence type="inferred from homology"/>
<evidence type="ECO:0000256" key="5">
    <source>
        <dbReference type="RuleBase" id="RU000304"/>
    </source>
</evidence>
<evidence type="ECO:0000256" key="2">
    <source>
        <dbReference type="ARBA" id="ARBA00022741"/>
    </source>
</evidence>
<evidence type="ECO:0000256" key="4">
    <source>
        <dbReference type="PROSITE-ProRule" id="PRU10141"/>
    </source>
</evidence>
<dbReference type="Pfam" id="PF00069">
    <property type="entry name" value="Pkinase"/>
    <property type="match status" value="1"/>
</dbReference>
<dbReference type="SMART" id="SM00220">
    <property type="entry name" value="S_TKc"/>
    <property type="match status" value="1"/>
</dbReference>
<evidence type="ECO:0000256" key="6">
    <source>
        <dbReference type="SAM" id="MobiDB-lite"/>
    </source>
</evidence>
<accession>A0A317V953</accession>
<dbReference type="InterPro" id="IPR008271">
    <property type="entry name" value="Ser/Thr_kinase_AS"/>
</dbReference>
<keyword evidence="5" id="KW-0723">Serine/threonine-protein kinase</keyword>
<comment type="similarity">
    <text evidence="5">Belongs to the protein kinase superfamily.</text>
</comment>
<gene>
    <name evidence="8" type="ORF">BO70DRAFT_355435</name>
</gene>
<evidence type="ECO:0000256" key="3">
    <source>
        <dbReference type="ARBA" id="ARBA00022840"/>
    </source>
</evidence>
<feature type="region of interest" description="Disordered" evidence="6">
    <location>
        <begin position="1"/>
        <end position="27"/>
    </location>
</feature>
<dbReference type="InterPro" id="IPR050235">
    <property type="entry name" value="CK1_Ser-Thr_kinase"/>
</dbReference>
<dbReference type="EMBL" id="MSFL01000029">
    <property type="protein sequence ID" value="PWY70904.1"/>
    <property type="molecule type" value="Genomic_DNA"/>
</dbReference>
<dbReference type="PROSITE" id="PS50011">
    <property type="entry name" value="PROTEIN_KINASE_DOM"/>
    <property type="match status" value="1"/>
</dbReference>
<evidence type="ECO:0000259" key="7">
    <source>
        <dbReference type="PROSITE" id="PS50011"/>
    </source>
</evidence>
<protein>
    <recommendedName>
        <fullName evidence="1">non-specific serine/threonine protein kinase</fullName>
        <ecNumber evidence="1">2.7.11.1</ecNumber>
    </recommendedName>
</protein>
<dbReference type="PROSITE" id="PS00108">
    <property type="entry name" value="PROTEIN_KINASE_ST"/>
    <property type="match status" value="1"/>
</dbReference>
<feature type="domain" description="Protein kinase" evidence="7">
    <location>
        <begin position="52"/>
        <end position="344"/>
    </location>
</feature>
<keyword evidence="3 4" id="KW-0067">ATP-binding</keyword>
<feature type="binding site" evidence="4">
    <location>
        <position position="81"/>
    </location>
    <ligand>
        <name>ATP</name>
        <dbReference type="ChEBI" id="CHEBI:30616"/>
    </ligand>
</feature>
<keyword evidence="9" id="KW-1185">Reference proteome</keyword>
<evidence type="ECO:0000256" key="1">
    <source>
        <dbReference type="ARBA" id="ARBA00012513"/>
    </source>
</evidence>
<dbReference type="STRING" id="1448321.A0A317V953"/>
<dbReference type="VEuPathDB" id="FungiDB:BO70DRAFT_355435"/>
<dbReference type="AlphaFoldDB" id="A0A317V953"/>
<dbReference type="InterPro" id="IPR017441">
    <property type="entry name" value="Protein_kinase_ATP_BS"/>
</dbReference>
<evidence type="ECO:0000313" key="8">
    <source>
        <dbReference type="EMBL" id="PWY70904.1"/>
    </source>
</evidence>
<dbReference type="PROSITE" id="PS00107">
    <property type="entry name" value="PROTEIN_KINASE_ATP"/>
    <property type="match status" value="1"/>
</dbReference>
<dbReference type="InterPro" id="IPR000719">
    <property type="entry name" value="Prot_kinase_dom"/>
</dbReference>
<dbReference type="RefSeq" id="XP_025396006.1">
    <property type="nucleotide sequence ID" value="XM_025541901.1"/>
</dbReference>